<gene>
    <name evidence="1" type="ORF">UT84_C0001G0039</name>
</gene>
<dbReference type="CDD" id="cd10151">
    <property type="entry name" value="TthCsoR-like_DUF156"/>
    <property type="match status" value="1"/>
</dbReference>
<dbReference type="InterPro" id="IPR003735">
    <property type="entry name" value="Metal_Tscrpt_repr"/>
</dbReference>
<dbReference type="InterPro" id="IPR038390">
    <property type="entry name" value="Metal_Tscrpt_repr_sf"/>
</dbReference>
<proteinExistence type="predicted"/>
<protein>
    <recommendedName>
        <fullName evidence="3">Transcriptional regulator</fullName>
    </recommendedName>
</protein>
<dbReference type="GO" id="GO:0003677">
    <property type="term" value="F:DNA binding"/>
    <property type="evidence" value="ECO:0007669"/>
    <property type="project" value="InterPro"/>
</dbReference>
<comment type="caution">
    <text evidence="1">The sequence shown here is derived from an EMBL/GenBank/DDBJ whole genome shotgun (WGS) entry which is preliminary data.</text>
</comment>
<evidence type="ECO:0000313" key="1">
    <source>
        <dbReference type="EMBL" id="KKR51354.1"/>
    </source>
</evidence>
<reference evidence="1 2" key="1">
    <citation type="journal article" date="2015" name="Nature">
        <title>rRNA introns, odd ribosomes, and small enigmatic genomes across a large radiation of phyla.</title>
        <authorList>
            <person name="Brown C.T."/>
            <person name="Hug L.A."/>
            <person name="Thomas B.C."/>
            <person name="Sharon I."/>
            <person name="Castelle C.J."/>
            <person name="Singh A."/>
            <person name="Wilkins M.J."/>
            <person name="Williams K.H."/>
            <person name="Banfield J.F."/>
        </authorList>
    </citation>
    <scope>NUCLEOTIDE SEQUENCE [LARGE SCALE GENOMIC DNA]</scope>
</reference>
<dbReference type="GO" id="GO:0045892">
    <property type="term" value="P:negative regulation of DNA-templated transcription"/>
    <property type="evidence" value="ECO:0007669"/>
    <property type="project" value="UniProtKB-ARBA"/>
</dbReference>
<dbReference type="Pfam" id="PF02583">
    <property type="entry name" value="Trns_repr_metal"/>
    <property type="match status" value="1"/>
</dbReference>
<dbReference type="AlphaFoldDB" id="A0A0G0RF64"/>
<dbReference type="EMBL" id="LBYI01000001">
    <property type="protein sequence ID" value="KKR51354.1"/>
    <property type="molecule type" value="Genomic_DNA"/>
</dbReference>
<dbReference type="Proteomes" id="UP000034531">
    <property type="component" value="Unassembled WGS sequence"/>
</dbReference>
<evidence type="ECO:0000313" key="2">
    <source>
        <dbReference type="Proteomes" id="UP000034531"/>
    </source>
</evidence>
<sequence>MAYRPKDTQERIIHRLKIAQGHLKKVIKMVEADDYCIDILHQSQAVQKAIKETDNLMLENHLKCCVADAIRAGNKDEALAEIMQVFKKNE</sequence>
<dbReference type="GO" id="GO:0046872">
    <property type="term" value="F:metal ion binding"/>
    <property type="evidence" value="ECO:0007669"/>
    <property type="project" value="InterPro"/>
</dbReference>
<name>A0A0G0RF64_9BACT</name>
<dbReference type="PANTHER" id="PTHR33677:SF3">
    <property type="entry name" value="COPPER-SENSING TRANSCRIPTIONAL REPRESSOR RICR"/>
    <property type="match status" value="1"/>
</dbReference>
<dbReference type="Gene3D" id="1.20.58.1000">
    <property type="entry name" value="Metal-sensitive repressor, helix protomer"/>
    <property type="match status" value="1"/>
</dbReference>
<organism evidence="1 2">
    <name type="scientific">Candidatus Curtissbacteria bacterium GW2011_GWA1_40_16</name>
    <dbReference type="NCBI Taxonomy" id="1618405"/>
    <lineage>
        <taxon>Bacteria</taxon>
        <taxon>Candidatus Curtissiibacteriota</taxon>
    </lineage>
</organism>
<evidence type="ECO:0008006" key="3">
    <source>
        <dbReference type="Google" id="ProtNLM"/>
    </source>
</evidence>
<accession>A0A0G0RF64</accession>
<dbReference type="PANTHER" id="PTHR33677">
    <property type="entry name" value="TRANSCRIPTIONAL REPRESSOR FRMR-RELATED"/>
    <property type="match status" value="1"/>
</dbReference>